<comment type="caution">
    <text evidence="7">The sequence shown here is derived from an EMBL/GenBank/DDBJ whole genome shotgun (WGS) entry which is preliminary data.</text>
</comment>
<dbReference type="CDD" id="cd13401">
    <property type="entry name" value="Slt70-like"/>
    <property type="match status" value="1"/>
</dbReference>
<comment type="similarity">
    <text evidence="2">Belongs to the virb1 family.</text>
</comment>
<dbReference type="SUPFAM" id="SSF48435">
    <property type="entry name" value="Bacterial muramidases"/>
    <property type="match status" value="1"/>
</dbReference>
<keyword evidence="8" id="KW-1185">Reference proteome</keyword>
<dbReference type="PROSITE" id="PS00922">
    <property type="entry name" value="TRANSGLYCOSYLASE"/>
    <property type="match status" value="1"/>
</dbReference>
<dbReference type="InterPro" id="IPR008258">
    <property type="entry name" value="Transglycosylase_SLT_dom_1"/>
</dbReference>
<gene>
    <name evidence="7" type="ORF">SAMN02745911_0437</name>
</gene>
<evidence type="ECO:0000259" key="6">
    <source>
        <dbReference type="Pfam" id="PF01464"/>
    </source>
</evidence>
<dbReference type="RefSeq" id="WP_409359931.1">
    <property type="nucleotide sequence ID" value="NZ_FQZC01000001.1"/>
</dbReference>
<evidence type="ECO:0000256" key="2">
    <source>
        <dbReference type="ARBA" id="ARBA00009387"/>
    </source>
</evidence>
<dbReference type="InterPro" id="IPR023346">
    <property type="entry name" value="Lysozyme-like_dom_sf"/>
</dbReference>
<dbReference type="PANTHER" id="PTHR37423">
    <property type="entry name" value="SOLUBLE LYTIC MUREIN TRANSGLYCOSYLASE-RELATED"/>
    <property type="match status" value="1"/>
</dbReference>
<evidence type="ECO:0000256" key="4">
    <source>
        <dbReference type="SAM" id="MobiDB-lite"/>
    </source>
</evidence>
<feature type="chain" id="PRO_5046170843" evidence="5">
    <location>
        <begin position="27"/>
        <end position="728"/>
    </location>
</feature>
<sequence length="728" mass="78490">MSAHSRVRQLALQTALAGLFATGAAAQSAMPSGVPMPTLRSAPSAPMPSAPVDDSRFGAPVPRPAPSFPGAAPAAPAASAPAAAAAFTSSIAATSRSASVRPASGSLKEGLDATHNNMARARAIRAGMAPNSLDHKIMTWAIALKGGGDVPAADIAAAMQELAGWPGMQTLRQNSERALYRENRPARDILAAFGNSTPQTPEGTMALARANIETGQAGRAKQLIQTLWRTETLDRGTEQKVLGTFGTLLTKADHKHRMDMLLYANKVNDAQRMAGLANSETLFKARAASIRGDANADRLLAAVPQNQHSDPSYMFTLAENLRKQNKVREAARIMMNAPRDPVQLVDPDSWWNEQRIISRMLLEQGARKEAYQLAARHSAQGVVARVEADFHAGWYALRALGDPATASRHFARVAEASTRPLTQSRAYYWLGRAAEAGGPGNARNYYAQAARYGATYYGQLAAAKLGRTPGDIAYPRPSNSDRQRFQNRDAVRALVRMHEIGSDWRAAQLYRSLADELDSPGELAMLASLAEKRGDHSMSLDVGKRAYSRGVDAPALAFPVGVIPDSARISAAGKALAYAIARQESAFNPGARSPAGALGLLQLMPATARSLAQQNGMSYSEARLLSDVSYNAQLGSQYLGQQIDAFNGSYVLTFAAYNAGPRRAREWIQRFGDPRGQPIDEVVDWVEMIPFTETRNYVQRVMENYQVYKIRLGAGFSIESDLTNGRRG</sequence>
<comment type="similarity">
    <text evidence="1">Belongs to the transglycosylase Slt family.</text>
</comment>
<dbReference type="Gene3D" id="1.10.530.10">
    <property type="match status" value="1"/>
</dbReference>
<dbReference type="InterPro" id="IPR000189">
    <property type="entry name" value="Transglyc_AS"/>
</dbReference>
<proteinExistence type="inferred from homology"/>
<name>A0ABY1I331_9HYPH</name>
<reference evidence="7 8" key="1">
    <citation type="submission" date="2016-11" db="EMBL/GenBank/DDBJ databases">
        <authorList>
            <person name="Varghese N."/>
            <person name="Submissions S."/>
        </authorList>
    </citation>
    <scope>NUCLEOTIDE SEQUENCE [LARGE SCALE GENOMIC DNA]</scope>
    <source>
        <strain evidence="7 8">DSM 21988</strain>
    </source>
</reference>
<dbReference type="Proteomes" id="UP000184290">
    <property type="component" value="Unassembled WGS sequence"/>
</dbReference>
<evidence type="ECO:0000313" key="8">
    <source>
        <dbReference type="Proteomes" id="UP000184290"/>
    </source>
</evidence>
<accession>A0ABY1I331</accession>
<protein>
    <submittedName>
        <fullName evidence="7">Soluble lytic murein transglycosylase</fullName>
    </submittedName>
</protein>
<dbReference type="SUPFAM" id="SSF53955">
    <property type="entry name" value="Lysozyme-like"/>
    <property type="match status" value="1"/>
</dbReference>
<feature type="region of interest" description="Disordered" evidence="4">
    <location>
        <begin position="29"/>
        <end position="75"/>
    </location>
</feature>
<evidence type="ECO:0000256" key="3">
    <source>
        <dbReference type="ARBA" id="ARBA00022729"/>
    </source>
</evidence>
<keyword evidence="3 5" id="KW-0732">Signal</keyword>
<dbReference type="InterPro" id="IPR008939">
    <property type="entry name" value="Lytic_TGlycosylase_superhlx_U"/>
</dbReference>
<evidence type="ECO:0000313" key="7">
    <source>
        <dbReference type="EMBL" id="SHI53159.1"/>
    </source>
</evidence>
<dbReference type="EMBL" id="FQZC01000001">
    <property type="protein sequence ID" value="SHI53159.1"/>
    <property type="molecule type" value="Genomic_DNA"/>
</dbReference>
<dbReference type="Gene3D" id="1.25.20.10">
    <property type="entry name" value="Bacterial muramidases"/>
    <property type="match status" value="1"/>
</dbReference>
<feature type="domain" description="Transglycosylase SLT" evidence="6">
    <location>
        <begin position="574"/>
        <end position="673"/>
    </location>
</feature>
<evidence type="ECO:0000256" key="5">
    <source>
        <dbReference type="SAM" id="SignalP"/>
    </source>
</evidence>
<dbReference type="PANTHER" id="PTHR37423:SF2">
    <property type="entry name" value="MEMBRANE-BOUND LYTIC MUREIN TRANSGLYCOSYLASE C"/>
    <property type="match status" value="1"/>
</dbReference>
<evidence type="ECO:0000256" key="1">
    <source>
        <dbReference type="ARBA" id="ARBA00007734"/>
    </source>
</evidence>
<feature type="signal peptide" evidence="5">
    <location>
        <begin position="1"/>
        <end position="26"/>
    </location>
</feature>
<organism evidence="7 8">
    <name type="scientific">Aureimonas altamirensis DSM 21988</name>
    <dbReference type="NCBI Taxonomy" id="1121026"/>
    <lineage>
        <taxon>Bacteria</taxon>
        <taxon>Pseudomonadati</taxon>
        <taxon>Pseudomonadota</taxon>
        <taxon>Alphaproteobacteria</taxon>
        <taxon>Hyphomicrobiales</taxon>
        <taxon>Aurantimonadaceae</taxon>
        <taxon>Aureimonas</taxon>
    </lineage>
</organism>
<dbReference type="Pfam" id="PF01464">
    <property type="entry name" value="SLT"/>
    <property type="match status" value="1"/>
</dbReference>